<comment type="caution">
    <text evidence="1">The sequence shown here is derived from an EMBL/GenBank/DDBJ whole genome shotgun (WGS) entry which is preliminary data.</text>
</comment>
<evidence type="ECO:0000313" key="1">
    <source>
        <dbReference type="EMBL" id="KAI4840956.1"/>
    </source>
</evidence>
<protein>
    <submittedName>
        <fullName evidence="1">Uncharacterized protein</fullName>
    </submittedName>
</protein>
<dbReference type="Proteomes" id="UP001056978">
    <property type="component" value="Chromosome 2"/>
</dbReference>
<organism evidence="1 2">
    <name type="scientific">Plasmodium brasilianum</name>
    <dbReference type="NCBI Taxonomy" id="5824"/>
    <lineage>
        <taxon>Eukaryota</taxon>
        <taxon>Sar</taxon>
        <taxon>Alveolata</taxon>
        <taxon>Apicomplexa</taxon>
        <taxon>Aconoidasida</taxon>
        <taxon>Haemosporida</taxon>
        <taxon>Plasmodiidae</taxon>
        <taxon>Plasmodium</taxon>
        <taxon>Plasmodium (Plasmodium)</taxon>
    </lineage>
</organism>
<proteinExistence type="predicted"/>
<sequence>MSSLNSRDGTRPMRKNKLGNSNNKNNNYYYNYIIIIIIIVIITQGYVEKTIKKGKAHYCMSKYASYSDRGDDNDDDDNDGNNRGNVSINERGICAEKGENPSRRMESTKLLSKCKDYNLGGKEKAKYNRKKGKYIVTKRRKRLVKGKKVSGYQGKKK</sequence>
<gene>
    <name evidence="1" type="ORF">MKS88_000723</name>
</gene>
<reference evidence="1" key="1">
    <citation type="submission" date="2022-06" db="EMBL/GenBank/DDBJ databases">
        <title>The First Complete Genome of the Simian Malaria Parasite Plasmodium brasilianum.</title>
        <authorList>
            <person name="Bajic M."/>
            <person name="Ravishankar S."/>
        </authorList>
    </citation>
    <scope>NUCLEOTIDE SEQUENCE</scope>
    <source>
        <strain evidence="1">Bolivian I</strain>
    </source>
</reference>
<keyword evidence="2" id="KW-1185">Reference proteome</keyword>
<dbReference type="EMBL" id="CM043770">
    <property type="protein sequence ID" value="KAI4840956.1"/>
    <property type="molecule type" value="Genomic_DNA"/>
</dbReference>
<name>A0ACB9YEQ6_PLABR</name>
<accession>A0ACB9YEQ6</accession>
<evidence type="ECO:0000313" key="2">
    <source>
        <dbReference type="Proteomes" id="UP001056978"/>
    </source>
</evidence>